<reference evidence="1" key="1">
    <citation type="journal article" date="2020" name="Stud. Mycol.">
        <title>101 Dothideomycetes genomes: a test case for predicting lifestyles and emergence of pathogens.</title>
        <authorList>
            <person name="Haridas S."/>
            <person name="Albert R."/>
            <person name="Binder M."/>
            <person name="Bloem J."/>
            <person name="Labutti K."/>
            <person name="Salamov A."/>
            <person name="Andreopoulos B."/>
            <person name="Baker S."/>
            <person name="Barry K."/>
            <person name="Bills G."/>
            <person name="Bluhm B."/>
            <person name="Cannon C."/>
            <person name="Castanera R."/>
            <person name="Culley D."/>
            <person name="Daum C."/>
            <person name="Ezra D."/>
            <person name="Gonzalez J."/>
            <person name="Henrissat B."/>
            <person name="Kuo A."/>
            <person name="Liang C."/>
            <person name="Lipzen A."/>
            <person name="Lutzoni F."/>
            <person name="Magnuson J."/>
            <person name="Mondo S."/>
            <person name="Nolan M."/>
            <person name="Ohm R."/>
            <person name="Pangilinan J."/>
            <person name="Park H.-J."/>
            <person name="Ramirez L."/>
            <person name="Alfaro M."/>
            <person name="Sun H."/>
            <person name="Tritt A."/>
            <person name="Yoshinaga Y."/>
            <person name="Zwiers L.-H."/>
            <person name="Turgeon B."/>
            <person name="Goodwin S."/>
            <person name="Spatafora J."/>
            <person name="Crous P."/>
            <person name="Grigoriev I."/>
        </authorList>
    </citation>
    <scope>NUCLEOTIDE SEQUENCE</scope>
    <source>
        <strain evidence="1">CBS 207.26</strain>
    </source>
</reference>
<proteinExistence type="predicted"/>
<dbReference type="EMBL" id="ML994610">
    <property type="protein sequence ID" value="KAF2195668.1"/>
    <property type="molecule type" value="Genomic_DNA"/>
</dbReference>
<protein>
    <submittedName>
        <fullName evidence="1">Uncharacterized protein</fullName>
    </submittedName>
</protein>
<organism evidence="1 2">
    <name type="scientific">Zopfia rhizophila CBS 207.26</name>
    <dbReference type="NCBI Taxonomy" id="1314779"/>
    <lineage>
        <taxon>Eukaryota</taxon>
        <taxon>Fungi</taxon>
        <taxon>Dikarya</taxon>
        <taxon>Ascomycota</taxon>
        <taxon>Pezizomycotina</taxon>
        <taxon>Dothideomycetes</taxon>
        <taxon>Dothideomycetes incertae sedis</taxon>
        <taxon>Zopfiaceae</taxon>
        <taxon>Zopfia</taxon>
    </lineage>
</organism>
<dbReference type="Proteomes" id="UP000800200">
    <property type="component" value="Unassembled WGS sequence"/>
</dbReference>
<name>A0A6A6EY21_9PEZI</name>
<gene>
    <name evidence="1" type="ORF">K469DRAFT_544583</name>
</gene>
<accession>A0A6A6EY21</accession>
<evidence type="ECO:0000313" key="1">
    <source>
        <dbReference type="EMBL" id="KAF2195668.1"/>
    </source>
</evidence>
<sequence length="62" mass="7346">YKERLYISNINKLKAKLLYFYHKSPITSYIDYNKIYVMDGNSKVTTPKKLKELVITANKTLE</sequence>
<keyword evidence="2" id="KW-1185">Reference proteome</keyword>
<feature type="non-terminal residue" evidence="1">
    <location>
        <position position="1"/>
    </location>
</feature>
<dbReference type="AlphaFoldDB" id="A0A6A6EY21"/>
<evidence type="ECO:0000313" key="2">
    <source>
        <dbReference type="Proteomes" id="UP000800200"/>
    </source>
</evidence>